<gene>
    <name evidence="13" type="ORF">Q664_35945</name>
</gene>
<comment type="caution">
    <text evidence="13">The sequence shown here is derived from an EMBL/GenBank/DDBJ whole genome shotgun (WGS) entry which is preliminary data.</text>
</comment>
<dbReference type="AlphaFoldDB" id="A0A084SLD6"/>
<feature type="transmembrane region" description="Helical" evidence="12">
    <location>
        <begin position="232"/>
        <end position="251"/>
    </location>
</feature>
<organism evidence="13 14">
    <name type="scientific">Archangium violaceum Cb vi76</name>
    <dbReference type="NCBI Taxonomy" id="1406225"/>
    <lineage>
        <taxon>Bacteria</taxon>
        <taxon>Pseudomonadati</taxon>
        <taxon>Myxococcota</taxon>
        <taxon>Myxococcia</taxon>
        <taxon>Myxococcales</taxon>
        <taxon>Cystobacterineae</taxon>
        <taxon>Archangiaceae</taxon>
        <taxon>Archangium</taxon>
    </lineage>
</organism>
<name>A0A084SLD6_9BACT</name>
<keyword evidence="3" id="KW-0813">Transport</keyword>
<dbReference type="InterPro" id="IPR001734">
    <property type="entry name" value="Na/solute_symporter"/>
</dbReference>
<comment type="similarity">
    <text evidence="2 11">Belongs to the sodium:solute symporter (SSF) (TC 2.A.21) family.</text>
</comment>
<keyword evidence="8" id="KW-0406">Ion transport</keyword>
<keyword evidence="4" id="KW-1003">Cell membrane</keyword>
<evidence type="ECO:0000313" key="13">
    <source>
        <dbReference type="EMBL" id="KFA89271.1"/>
    </source>
</evidence>
<feature type="transmembrane region" description="Helical" evidence="12">
    <location>
        <begin position="454"/>
        <end position="476"/>
    </location>
</feature>
<dbReference type="Gene3D" id="1.20.1730.10">
    <property type="entry name" value="Sodium/glucose cotransporter"/>
    <property type="match status" value="1"/>
</dbReference>
<comment type="subcellular location">
    <subcellularLocation>
        <location evidence="1">Cell membrane</location>
        <topology evidence="1">Multi-pass membrane protein</topology>
    </subcellularLocation>
</comment>
<keyword evidence="7" id="KW-0915">Sodium</keyword>
<dbReference type="PANTHER" id="PTHR42985:SF40">
    <property type="entry name" value="LD47995P-RELATED"/>
    <property type="match status" value="1"/>
</dbReference>
<evidence type="ECO:0000256" key="11">
    <source>
        <dbReference type="RuleBase" id="RU362091"/>
    </source>
</evidence>
<feature type="transmembrane region" description="Helical" evidence="12">
    <location>
        <begin position="43"/>
        <end position="63"/>
    </location>
</feature>
<keyword evidence="9 12" id="KW-0472">Membrane</keyword>
<dbReference type="PROSITE" id="PS50283">
    <property type="entry name" value="NA_SOLUT_SYMP_3"/>
    <property type="match status" value="1"/>
</dbReference>
<dbReference type="CDD" id="cd11494">
    <property type="entry name" value="SLC5sbd_NIS-like_u2"/>
    <property type="match status" value="1"/>
</dbReference>
<evidence type="ECO:0000256" key="7">
    <source>
        <dbReference type="ARBA" id="ARBA00023053"/>
    </source>
</evidence>
<dbReference type="Pfam" id="PF00474">
    <property type="entry name" value="SSF"/>
    <property type="match status" value="2"/>
</dbReference>
<keyword evidence="10" id="KW-0739">Sodium transport</keyword>
<evidence type="ECO:0000256" key="4">
    <source>
        <dbReference type="ARBA" id="ARBA00022475"/>
    </source>
</evidence>
<dbReference type="InterPro" id="IPR038377">
    <property type="entry name" value="Na/Glc_symporter_sf"/>
</dbReference>
<evidence type="ECO:0000256" key="8">
    <source>
        <dbReference type="ARBA" id="ARBA00023065"/>
    </source>
</evidence>
<evidence type="ECO:0000313" key="14">
    <source>
        <dbReference type="Proteomes" id="UP000028547"/>
    </source>
</evidence>
<protein>
    <submittedName>
        <fullName evidence="13">Sodium:solute symporter</fullName>
    </submittedName>
</protein>
<feature type="transmembrane region" description="Helical" evidence="12">
    <location>
        <begin position="514"/>
        <end position="532"/>
    </location>
</feature>
<proteinExistence type="inferred from homology"/>
<dbReference type="Proteomes" id="UP000028547">
    <property type="component" value="Unassembled WGS sequence"/>
</dbReference>
<feature type="transmembrane region" description="Helical" evidence="12">
    <location>
        <begin position="482"/>
        <end position="507"/>
    </location>
</feature>
<evidence type="ECO:0000256" key="2">
    <source>
        <dbReference type="ARBA" id="ARBA00006434"/>
    </source>
</evidence>
<evidence type="ECO:0000256" key="1">
    <source>
        <dbReference type="ARBA" id="ARBA00004651"/>
    </source>
</evidence>
<dbReference type="InterPro" id="IPR051163">
    <property type="entry name" value="Sodium:Solute_Symporter_SSF"/>
</dbReference>
<evidence type="ECO:0000256" key="10">
    <source>
        <dbReference type="ARBA" id="ARBA00023201"/>
    </source>
</evidence>
<keyword evidence="6 12" id="KW-1133">Transmembrane helix</keyword>
<feature type="transmembrane region" description="Helical" evidence="12">
    <location>
        <begin position="272"/>
        <end position="297"/>
    </location>
</feature>
<evidence type="ECO:0000256" key="5">
    <source>
        <dbReference type="ARBA" id="ARBA00022692"/>
    </source>
</evidence>
<keyword evidence="5 12" id="KW-0812">Transmembrane</keyword>
<evidence type="ECO:0000256" key="6">
    <source>
        <dbReference type="ARBA" id="ARBA00022989"/>
    </source>
</evidence>
<feature type="transmembrane region" description="Helical" evidence="12">
    <location>
        <begin position="118"/>
        <end position="147"/>
    </location>
</feature>
<feature type="transmembrane region" description="Helical" evidence="12">
    <location>
        <begin position="153"/>
        <end position="170"/>
    </location>
</feature>
<dbReference type="GO" id="GO:0015293">
    <property type="term" value="F:symporter activity"/>
    <property type="evidence" value="ECO:0007669"/>
    <property type="project" value="TreeGrafter"/>
</dbReference>
<dbReference type="RefSeq" id="WP_043405820.1">
    <property type="nucleotide sequence ID" value="NZ_JPMI01000255.1"/>
</dbReference>
<dbReference type="EMBL" id="JPMI01000255">
    <property type="protein sequence ID" value="KFA89271.1"/>
    <property type="molecule type" value="Genomic_DNA"/>
</dbReference>
<feature type="transmembrane region" description="Helical" evidence="12">
    <location>
        <begin position="182"/>
        <end position="200"/>
    </location>
</feature>
<evidence type="ECO:0000256" key="9">
    <source>
        <dbReference type="ARBA" id="ARBA00023136"/>
    </source>
</evidence>
<feature type="transmembrane region" description="Helical" evidence="12">
    <location>
        <begin position="6"/>
        <end position="22"/>
    </location>
</feature>
<evidence type="ECO:0000256" key="12">
    <source>
        <dbReference type="SAM" id="Phobius"/>
    </source>
</evidence>
<dbReference type="PANTHER" id="PTHR42985">
    <property type="entry name" value="SODIUM-COUPLED MONOCARBOXYLATE TRANSPORTER"/>
    <property type="match status" value="1"/>
</dbReference>
<dbReference type="GO" id="GO:0005886">
    <property type="term" value="C:plasma membrane"/>
    <property type="evidence" value="ECO:0007669"/>
    <property type="project" value="UniProtKB-SubCell"/>
</dbReference>
<evidence type="ECO:0000256" key="3">
    <source>
        <dbReference type="ARBA" id="ARBA00022448"/>
    </source>
</evidence>
<feature type="transmembrane region" description="Helical" evidence="12">
    <location>
        <begin position="409"/>
        <end position="433"/>
    </location>
</feature>
<feature type="transmembrane region" description="Helical" evidence="12">
    <location>
        <begin position="75"/>
        <end position="97"/>
    </location>
</feature>
<sequence>MTLLDWLVLLGTTAFIVGWGLWRTRGESNTAAGFLRGSQDLRWPTIGLSVMATQASAITFLSVPGQAYEDGMRFVQFYFGMPIAMVLISAVFIPIYYRLNVLTAYEYLESRFDLKTRLFGAFLFLIQRGLASGITIYAPAIILSAVLGWPLEPTIVGIGALVIVYTVTGGSKAVSQTQKQQMVVMLGGMLVAAIVIVWRLPEHVSFGRAVDVAGALGRMNVVSFDLDVQDRYNIWSGLTGGFFLALSYFGTDQSQVGRYLTGRSITESRLGLLFNGVLKIPMQFLILFVGLLVFVFYQFNAPPLLFNQPLRAKVQATAQAGEFATLEQKWAQVQADKRAEADRYLAAREAGDVSAADGARERLRAAAKTADSVREEAKAVVSRALPGVETKDSDYIFISFVKDWMPSGLVGLLITVILAGAMSSIAGELNALGATTTVDFYRRLVRRDASDRHVLVASKLFTVFWGLIAVGFASFASLLDNLIQAVNILGSIFYGTVLGLFLVAFFFKHVRGHAVFFAALISQTTVIALFMFSSIGYLWFNVIGCVLVSVLALVFQAVMPRTAEPQPSPG</sequence>
<accession>A0A084SLD6</accession>
<dbReference type="GO" id="GO:0006814">
    <property type="term" value="P:sodium ion transport"/>
    <property type="evidence" value="ECO:0007669"/>
    <property type="project" value="UniProtKB-KW"/>
</dbReference>
<feature type="transmembrane region" description="Helical" evidence="12">
    <location>
        <begin position="538"/>
        <end position="558"/>
    </location>
</feature>
<reference evidence="13 14" key="1">
    <citation type="submission" date="2014-07" db="EMBL/GenBank/DDBJ databases">
        <title>Draft Genome Sequence of Gephyronic Acid Producer, Cystobacter violaceus Strain Cb vi76.</title>
        <authorList>
            <person name="Stevens D.C."/>
            <person name="Young J."/>
            <person name="Carmichael R."/>
            <person name="Tan J."/>
            <person name="Taylor R.E."/>
        </authorList>
    </citation>
    <scope>NUCLEOTIDE SEQUENCE [LARGE SCALE GENOMIC DNA]</scope>
    <source>
        <strain evidence="13 14">Cb vi76</strain>
    </source>
</reference>